<evidence type="ECO:0000256" key="5">
    <source>
        <dbReference type="ARBA" id="ARBA00022729"/>
    </source>
</evidence>
<evidence type="ECO:0000256" key="4">
    <source>
        <dbReference type="ARBA" id="ARBA00022692"/>
    </source>
</evidence>
<evidence type="ECO:0000256" key="6">
    <source>
        <dbReference type="ARBA" id="ARBA00023077"/>
    </source>
</evidence>
<evidence type="ECO:0000313" key="14">
    <source>
        <dbReference type="EMBL" id="AVM53428.1"/>
    </source>
</evidence>
<feature type="domain" description="TonB-dependent receptor plug" evidence="13">
    <location>
        <begin position="149"/>
        <end position="247"/>
    </location>
</feature>
<dbReference type="PANTHER" id="PTHR30069:SF29">
    <property type="entry name" value="HEMOGLOBIN AND HEMOGLOBIN-HAPTOGLOBIN-BINDING PROTEIN 1-RELATED"/>
    <property type="match status" value="1"/>
</dbReference>
<sequence>MRESFSLFFFASFESKFIMPKGIGMRITAYLSLIFIMLLPACITAQNKVTLSGKVTDRNGSPIAQAAIAVEGTTYGTYSDDSGRYSLQVAAGRHTFVASFLGYHAVKQSLDIRQDKKLNFTLQENAVALNAVEVYGKTRTQKIKEGAFTVSALDVKPMVNSLNNLNNLVNRTTGIKVREEGGVGSDFDLSINGMSGNSIRYFLDGMPLDAKGSGVSLANLPVNIIDRIEIYKGVVPAFLGADALGGAIHIITRQEKKHFLDASYSVGSFHTHRADLNAQIAEPKTGLIIRPTAGVNYSKNDYRMKDVEMRDESGDNFIIGNPKRFHDAYFSLWGQIEAGVTGKKWADELFVSASYSRTDKELQTGSVQSKVYGMAERKSDAWNVAARYRKRHFILKDMQLSASFSHTRDHSLTIDTAYRKYYWDGGYIVSQRNEIMGRQPSMRHYKRPLTIMRTNLDYRLNDRHNLNLNYHLSRIGNDRYDEIDEEFTPSNDAVTKHIIALSYNQLLLDGKMNNVFFLKDYINHPNIRQTDRPGVTGSRNVQGSTTRNYAGYGAGARYTVAEPLSVKASYEHSVRLPVARELLGNGTTIYANVALKPESSDNLNVSLFGTWHPYAGHTVYYEAAAFLRNVDNYIQTTVAEKEGTMQYTNVPAVHIKGLEGEVRYDWQSKLRLAANISYQDARDQQKLKSDGKPSATYNNRVPNRPWLFGGAEASYTFGNPVLPGGKLRLNCSYQWVHWYFLTWEAYGSYENKARIPTQHICNADITCSWNHGRYNIALECSNFLNRTVYDNYKLQKPGRAFMAKFRLFIE</sequence>
<evidence type="ECO:0000259" key="13">
    <source>
        <dbReference type="Pfam" id="PF07715"/>
    </source>
</evidence>
<evidence type="ECO:0000256" key="3">
    <source>
        <dbReference type="ARBA" id="ARBA00022452"/>
    </source>
</evidence>
<dbReference type="EMBL" id="CP027231">
    <property type="protein sequence ID" value="AVM53428.1"/>
    <property type="molecule type" value="Genomic_DNA"/>
</dbReference>
<dbReference type="SUPFAM" id="SSF56935">
    <property type="entry name" value="Porins"/>
    <property type="match status" value="1"/>
</dbReference>
<evidence type="ECO:0000259" key="12">
    <source>
        <dbReference type="Pfam" id="PF00593"/>
    </source>
</evidence>
<keyword evidence="15" id="KW-1185">Reference proteome</keyword>
<keyword evidence="2 10" id="KW-0813">Transport</keyword>
<dbReference type="Pfam" id="PF00593">
    <property type="entry name" value="TonB_dep_Rec_b-barrel"/>
    <property type="match status" value="1"/>
</dbReference>
<comment type="similarity">
    <text evidence="10 11">Belongs to the TonB-dependent receptor family.</text>
</comment>
<dbReference type="InterPro" id="IPR036942">
    <property type="entry name" value="Beta-barrel_TonB_sf"/>
</dbReference>
<dbReference type="InterPro" id="IPR000531">
    <property type="entry name" value="Beta-barrel_TonB"/>
</dbReference>
<dbReference type="Gene3D" id="2.60.40.1120">
    <property type="entry name" value="Carboxypeptidase-like, regulatory domain"/>
    <property type="match status" value="1"/>
</dbReference>
<evidence type="ECO:0000256" key="11">
    <source>
        <dbReference type="RuleBase" id="RU003357"/>
    </source>
</evidence>
<evidence type="ECO:0000256" key="1">
    <source>
        <dbReference type="ARBA" id="ARBA00004571"/>
    </source>
</evidence>
<name>A0ABN5INH6_9BACE</name>
<dbReference type="Gene3D" id="2.40.170.20">
    <property type="entry name" value="TonB-dependent receptor, beta-barrel domain"/>
    <property type="match status" value="1"/>
</dbReference>
<dbReference type="Pfam" id="PF13715">
    <property type="entry name" value="CarbopepD_reg_2"/>
    <property type="match status" value="1"/>
</dbReference>
<keyword evidence="9 10" id="KW-0998">Cell outer membrane</keyword>
<accession>A0ABN5INH6</accession>
<organism evidence="14 15">
    <name type="scientific">Bacteroides zoogleoformans</name>
    <dbReference type="NCBI Taxonomy" id="28119"/>
    <lineage>
        <taxon>Bacteria</taxon>
        <taxon>Pseudomonadati</taxon>
        <taxon>Bacteroidota</taxon>
        <taxon>Bacteroidia</taxon>
        <taxon>Bacteroidales</taxon>
        <taxon>Bacteroidaceae</taxon>
        <taxon>Bacteroides</taxon>
    </lineage>
</organism>
<dbReference type="InterPro" id="IPR012910">
    <property type="entry name" value="Plug_dom"/>
</dbReference>
<dbReference type="SUPFAM" id="SSF49464">
    <property type="entry name" value="Carboxypeptidase regulatory domain-like"/>
    <property type="match status" value="1"/>
</dbReference>
<keyword evidence="8 14" id="KW-0675">Receptor</keyword>
<evidence type="ECO:0000256" key="10">
    <source>
        <dbReference type="PROSITE-ProRule" id="PRU01360"/>
    </source>
</evidence>
<dbReference type="InterPro" id="IPR039426">
    <property type="entry name" value="TonB-dep_rcpt-like"/>
</dbReference>
<dbReference type="Gene3D" id="2.170.130.10">
    <property type="entry name" value="TonB-dependent receptor, plug domain"/>
    <property type="match status" value="1"/>
</dbReference>
<reference evidence="14 15" key="1">
    <citation type="submission" date="2018-02" db="EMBL/GenBank/DDBJ databases">
        <authorList>
            <person name="Holder M.E."/>
            <person name="Ajami N.J."/>
            <person name="Petrosino J.F."/>
        </authorList>
    </citation>
    <scope>NUCLEOTIDE SEQUENCE [LARGE SCALE GENOMIC DNA]</scope>
    <source>
        <strain evidence="14 15">ATCC 33285</strain>
    </source>
</reference>
<dbReference type="Proteomes" id="UP000238304">
    <property type="component" value="Chromosome"/>
</dbReference>
<dbReference type="PROSITE" id="PS52016">
    <property type="entry name" value="TONB_DEPENDENT_REC_3"/>
    <property type="match status" value="1"/>
</dbReference>
<evidence type="ECO:0000256" key="7">
    <source>
        <dbReference type="ARBA" id="ARBA00023136"/>
    </source>
</evidence>
<evidence type="ECO:0000256" key="8">
    <source>
        <dbReference type="ARBA" id="ARBA00023170"/>
    </source>
</evidence>
<evidence type="ECO:0000256" key="9">
    <source>
        <dbReference type="ARBA" id="ARBA00023237"/>
    </source>
</evidence>
<keyword evidence="3 10" id="KW-1134">Transmembrane beta strand</keyword>
<feature type="domain" description="TonB-dependent receptor-like beta-barrel" evidence="12">
    <location>
        <begin position="387"/>
        <end position="782"/>
    </location>
</feature>
<evidence type="ECO:0000313" key="15">
    <source>
        <dbReference type="Proteomes" id="UP000238304"/>
    </source>
</evidence>
<dbReference type="PANTHER" id="PTHR30069">
    <property type="entry name" value="TONB-DEPENDENT OUTER MEMBRANE RECEPTOR"/>
    <property type="match status" value="1"/>
</dbReference>
<gene>
    <name evidence="14" type="ORF">C4H11_11235</name>
</gene>
<keyword evidence="4 10" id="KW-0812">Transmembrane</keyword>
<proteinExistence type="inferred from homology"/>
<evidence type="ECO:0000256" key="2">
    <source>
        <dbReference type="ARBA" id="ARBA00022448"/>
    </source>
</evidence>
<keyword evidence="5" id="KW-0732">Signal</keyword>
<protein>
    <submittedName>
        <fullName evidence="14">TonB-dependent receptor</fullName>
    </submittedName>
</protein>
<keyword evidence="6 11" id="KW-0798">TonB box</keyword>
<keyword evidence="7 10" id="KW-0472">Membrane</keyword>
<comment type="subcellular location">
    <subcellularLocation>
        <location evidence="1 10">Cell outer membrane</location>
        <topology evidence="1 10">Multi-pass membrane protein</topology>
    </subcellularLocation>
</comment>
<dbReference type="Pfam" id="PF07715">
    <property type="entry name" value="Plug"/>
    <property type="match status" value="1"/>
</dbReference>
<dbReference type="InterPro" id="IPR008969">
    <property type="entry name" value="CarboxyPept-like_regulatory"/>
</dbReference>
<dbReference type="InterPro" id="IPR037066">
    <property type="entry name" value="Plug_dom_sf"/>
</dbReference>